<dbReference type="PATRIC" id="fig|1217695.3.peg.2911"/>
<dbReference type="HOGENOM" id="CLU_089890_1_0_6"/>
<dbReference type="Pfam" id="PF11159">
    <property type="entry name" value="DUF2939"/>
    <property type="match status" value="1"/>
</dbReference>
<gene>
    <name evidence="2" type="ORF">F889_02981</name>
</gene>
<evidence type="ECO:0000313" key="2">
    <source>
        <dbReference type="EMBL" id="ENX33050.1"/>
    </source>
</evidence>
<organism evidence="2 3">
    <name type="scientific">Acinetobacter colistiniresistens</name>
    <dbReference type="NCBI Taxonomy" id="280145"/>
    <lineage>
        <taxon>Bacteria</taxon>
        <taxon>Pseudomonadati</taxon>
        <taxon>Pseudomonadota</taxon>
        <taxon>Gammaproteobacteria</taxon>
        <taxon>Moraxellales</taxon>
        <taxon>Moraxellaceae</taxon>
        <taxon>Acinetobacter</taxon>
    </lineage>
</organism>
<keyword evidence="3" id="KW-1185">Reference proteome</keyword>
<dbReference type="Proteomes" id="UP000013009">
    <property type="component" value="Unassembled WGS sequence"/>
</dbReference>
<reference evidence="2 3" key="1">
    <citation type="submission" date="2013-02" db="EMBL/GenBank/DDBJ databases">
        <title>The Genome Sequence of Acinetobacter sp. NIPH 1859.</title>
        <authorList>
            <consortium name="The Broad Institute Genome Sequencing Platform"/>
            <consortium name="The Broad Institute Genome Sequencing Center for Infectious Disease"/>
            <person name="Cerqueira G."/>
            <person name="Feldgarden M."/>
            <person name="Courvalin P."/>
            <person name="Perichon B."/>
            <person name="Grillot-Courvalin C."/>
            <person name="Clermont D."/>
            <person name="Rocha E."/>
            <person name="Yoon E.-J."/>
            <person name="Nemec A."/>
            <person name="Walker B."/>
            <person name="Young S.K."/>
            <person name="Zeng Q."/>
            <person name="Gargeya S."/>
            <person name="Fitzgerald M."/>
            <person name="Haas B."/>
            <person name="Abouelleil A."/>
            <person name="Alvarado L."/>
            <person name="Arachchi H.M."/>
            <person name="Berlin A.M."/>
            <person name="Chapman S.B."/>
            <person name="Dewar J."/>
            <person name="Goldberg J."/>
            <person name="Griggs A."/>
            <person name="Gujja S."/>
            <person name="Hansen M."/>
            <person name="Howarth C."/>
            <person name="Imamovic A."/>
            <person name="Larimer J."/>
            <person name="McCowan C."/>
            <person name="Murphy C."/>
            <person name="Neiman D."/>
            <person name="Pearson M."/>
            <person name="Priest M."/>
            <person name="Roberts A."/>
            <person name="Saif S."/>
            <person name="Shea T."/>
            <person name="Sisk P."/>
            <person name="Sykes S."/>
            <person name="Wortman J."/>
            <person name="Nusbaum C."/>
            <person name="Birren B."/>
        </authorList>
    </citation>
    <scope>NUCLEOTIDE SEQUENCE [LARGE SCALE GENOMIC DNA]</scope>
    <source>
        <strain evidence="2 3">NIPH 1859</strain>
    </source>
</reference>
<evidence type="ECO:0000313" key="3">
    <source>
        <dbReference type="Proteomes" id="UP000013009"/>
    </source>
</evidence>
<sequence length="190" mass="21441">MSKKLKISIVALLLLVVAYVYASPYLTIYQIRQALKNEDTTALAHFVDFPSVRQNLKDQFNAALLEKFPEDERGREGGFAALGAMLASSMVDKMVDMMVSPQGVSMLLQGKKLKEGLPDSAHSEPQPVQAETQKQSPQEQVNYRSHYQSLNQFVVEIQQAEQRSKMNVIMQRQGLSWKVTQIQLPMAQLQ</sequence>
<dbReference type="InterPro" id="IPR021330">
    <property type="entry name" value="DUF2939"/>
</dbReference>
<name>N9R368_9GAMM</name>
<accession>N9R368</accession>
<protein>
    <recommendedName>
        <fullName evidence="4">DUF2939 domain-containing protein</fullName>
    </recommendedName>
</protein>
<evidence type="ECO:0000256" key="1">
    <source>
        <dbReference type="SAM" id="MobiDB-lite"/>
    </source>
</evidence>
<dbReference type="OrthoDB" id="5739641at2"/>
<comment type="caution">
    <text evidence="2">The sequence shown here is derived from an EMBL/GenBank/DDBJ whole genome shotgun (WGS) entry which is preliminary data.</text>
</comment>
<feature type="compositionally biased region" description="Polar residues" evidence="1">
    <location>
        <begin position="129"/>
        <end position="140"/>
    </location>
</feature>
<dbReference type="RefSeq" id="WP_005275607.1">
    <property type="nucleotide sequence ID" value="NZ_KB850195.1"/>
</dbReference>
<feature type="region of interest" description="Disordered" evidence="1">
    <location>
        <begin position="116"/>
        <end position="140"/>
    </location>
</feature>
<dbReference type="EMBL" id="APRZ01000019">
    <property type="protein sequence ID" value="ENX33050.1"/>
    <property type="molecule type" value="Genomic_DNA"/>
</dbReference>
<proteinExistence type="predicted"/>
<dbReference type="AlphaFoldDB" id="N9R368"/>
<evidence type="ECO:0008006" key="4">
    <source>
        <dbReference type="Google" id="ProtNLM"/>
    </source>
</evidence>